<dbReference type="OrthoDB" id="127333at2"/>
<accession>L0DKJ1</accession>
<dbReference type="SUPFAM" id="SSF53649">
    <property type="entry name" value="Alkaline phosphatase-like"/>
    <property type="match status" value="1"/>
</dbReference>
<protein>
    <submittedName>
        <fullName evidence="1">Phosphoglycerol transferase family protein, alkaline phosphatase superfamily</fullName>
    </submittedName>
</protein>
<dbReference type="HOGENOM" id="CLU_035908_0_0_0"/>
<dbReference type="eggNOG" id="COG3119">
    <property type="taxonomic scope" value="Bacteria"/>
</dbReference>
<dbReference type="PANTHER" id="PTHR43737">
    <property type="entry name" value="BLL7424 PROTEIN"/>
    <property type="match status" value="1"/>
</dbReference>
<dbReference type="Gene3D" id="3.40.720.10">
    <property type="entry name" value="Alkaline Phosphatase, subunit A"/>
    <property type="match status" value="1"/>
</dbReference>
<dbReference type="Proteomes" id="UP000010798">
    <property type="component" value="Chromosome"/>
</dbReference>
<dbReference type="GO" id="GO:0016740">
    <property type="term" value="F:transferase activity"/>
    <property type="evidence" value="ECO:0007669"/>
    <property type="project" value="UniProtKB-KW"/>
</dbReference>
<evidence type="ECO:0000313" key="2">
    <source>
        <dbReference type="Proteomes" id="UP000010798"/>
    </source>
</evidence>
<proteinExistence type="predicted"/>
<gene>
    <name evidence="1" type="ordered locus">Sinac_5651</name>
</gene>
<dbReference type="KEGG" id="saci:Sinac_5651"/>
<reference evidence="1 2" key="1">
    <citation type="submission" date="2012-02" db="EMBL/GenBank/DDBJ databases">
        <title>Complete sequence of chromosome of Singulisphaera acidiphila DSM 18658.</title>
        <authorList>
            <consortium name="US DOE Joint Genome Institute (JGI-PGF)"/>
            <person name="Lucas S."/>
            <person name="Copeland A."/>
            <person name="Lapidus A."/>
            <person name="Glavina del Rio T."/>
            <person name="Dalin E."/>
            <person name="Tice H."/>
            <person name="Bruce D."/>
            <person name="Goodwin L."/>
            <person name="Pitluck S."/>
            <person name="Peters L."/>
            <person name="Ovchinnikova G."/>
            <person name="Chertkov O."/>
            <person name="Kyrpides N."/>
            <person name="Mavromatis K."/>
            <person name="Ivanova N."/>
            <person name="Brettin T."/>
            <person name="Detter J.C."/>
            <person name="Han C."/>
            <person name="Larimer F."/>
            <person name="Land M."/>
            <person name="Hauser L."/>
            <person name="Markowitz V."/>
            <person name="Cheng J.-F."/>
            <person name="Hugenholtz P."/>
            <person name="Woyke T."/>
            <person name="Wu D."/>
            <person name="Tindall B."/>
            <person name="Pomrenke H."/>
            <person name="Brambilla E."/>
            <person name="Klenk H.-P."/>
            <person name="Eisen J.A."/>
        </authorList>
    </citation>
    <scope>NUCLEOTIDE SEQUENCE [LARGE SCALE GENOMIC DNA]</scope>
    <source>
        <strain evidence="2">ATCC BAA-1392 / DSM 18658 / VKM B-2454 / MOB10</strain>
    </source>
</reference>
<dbReference type="EMBL" id="CP003364">
    <property type="protein sequence ID" value="AGA29782.1"/>
    <property type="molecule type" value="Genomic_DNA"/>
</dbReference>
<dbReference type="InterPro" id="IPR006311">
    <property type="entry name" value="TAT_signal"/>
</dbReference>
<dbReference type="InterPro" id="IPR010869">
    <property type="entry name" value="DUF1501"/>
</dbReference>
<dbReference type="STRING" id="886293.Sinac_5651"/>
<dbReference type="PROSITE" id="PS51318">
    <property type="entry name" value="TAT"/>
    <property type="match status" value="1"/>
</dbReference>
<sequence length="485" mass="53617">MTAFDPTIGLHARRAFLARASVGLGSVALASLLNPKLLAEPVGKDVGSRQPGGVVNPFHIPPRAKRVIFLYMSGGPSQFETFDHKPKLATLDGQPMPESFTKGQPIAQLQGQELKVLRPLAKFKRHGQSGQEISDFFPEIARHADDLCIIRSMHTDQINHDPAHTVMNTGTAIQGRPSMGSWVTYGLGSENDDLPGFVVMTSDTPGGRPPQPISTRQWHSGFLPGQHQGIEFRPGGEPVYYLNRPPGVSPARQRDVIDAVVGLNQLRDQATHQLAIEARIRQYELAFRMQASVPGLMDLSDESTETLALYGVEGTDGSYAANCLLARRLAERGVRFIQLYHRDWDHHGDLSHYMSLCCRETDRATAALLTDLKRRGLLDDTLVIWGGEFGRTPMFQGKGKEPGRDHHMRAFSMWLAGGGVKPGITHGSTDELGYRTVEGHVHVHDLQATLLHLLGINHERLTYRYQGRDFRLTDVDGTIINEITA</sequence>
<dbReference type="RefSeq" id="WP_015248880.1">
    <property type="nucleotide sequence ID" value="NC_019892.1"/>
</dbReference>
<dbReference type="Pfam" id="PF07394">
    <property type="entry name" value="DUF1501"/>
    <property type="match status" value="1"/>
</dbReference>
<keyword evidence="1" id="KW-0808">Transferase</keyword>
<evidence type="ECO:0000313" key="1">
    <source>
        <dbReference type="EMBL" id="AGA29782.1"/>
    </source>
</evidence>
<organism evidence="1 2">
    <name type="scientific">Singulisphaera acidiphila (strain ATCC BAA-1392 / DSM 18658 / VKM B-2454 / MOB10)</name>
    <dbReference type="NCBI Taxonomy" id="886293"/>
    <lineage>
        <taxon>Bacteria</taxon>
        <taxon>Pseudomonadati</taxon>
        <taxon>Planctomycetota</taxon>
        <taxon>Planctomycetia</taxon>
        <taxon>Isosphaerales</taxon>
        <taxon>Isosphaeraceae</taxon>
        <taxon>Singulisphaera</taxon>
    </lineage>
</organism>
<keyword evidence="2" id="KW-1185">Reference proteome</keyword>
<dbReference type="AlphaFoldDB" id="L0DKJ1"/>
<dbReference type="InterPro" id="IPR017850">
    <property type="entry name" value="Alkaline_phosphatase_core_sf"/>
</dbReference>
<name>L0DKJ1_SINAD</name>
<dbReference type="PANTHER" id="PTHR43737:SF1">
    <property type="entry name" value="DUF1501 DOMAIN-CONTAINING PROTEIN"/>
    <property type="match status" value="1"/>
</dbReference>